<reference evidence="2 3" key="1">
    <citation type="submission" date="2023-01" db="EMBL/GenBank/DDBJ databases">
        <title>Exploring GABA producing Bacteroides strains toward improving mental health.</title>
        <authorList>
            <person name="Yousuf B."/>
            <person name="Bouhlel N.E."/>
            <person name="Mottawea W."/>
            <person name="Hammami R."/>
        </authorList>
    </citation>
    <scope>NUCLEOTIDE SEQUENCE [LARGE SCALE GENOMIC DNA]</scope>
    <source>
        <strain evidence="2 3">UO.H1054</strain>
    </source>
</reference>
<dbReference type="PANTHER" id="PTHR13748:SF62">
    <property type="entry name" value="COBW DOMAIN-CONTAINING PROTEIN"/>
    <property type="match status" value="1"/>
</dbReference>
<evidence type="ECO:0000313" key="2">
    <source>
        <dbReference type="EMBL" id="MDC7135893.1"/>
    </source>
</evidence>
<dbReference type="InterPro" id="IPR051316">
    <property type="entry name" value="Zinc-reg_GTPase_activator"/>
</dbReference>
<dbReference type="SUPFAM" id="SSF52540">
    <property type="entry name" value="P-loop containing nucleoside triphosphate hydrolases"/>
    <property type="match status" value="1"/>
</dbReference>
<dbReference type="Pfam" id="PF02492">
    <property type="entry name" value="cobW"/>
    <property type="match status" value="1"/>
</dbReference>
<gene>
    <name evidence="2" type="ORF">PQG98_05965</name>
</gene>
<dbReference type="PANTHER" id="PTHR13748">
    <property type="entry name" value="COBW-RELATED"/>
    <property type="match status" value="1"/>
</dbReference>
<keyword evidence="3" id="KW-1185">Reference proteome</keyword>
<dbReference type="RefSeq" id="WP_272719933.1">
    <property type="nucleotide sequence ID" value="NZ_JAQPYS010000039.1"/>
</dbReference>
<protein>
    <submittedName>
        <fullName evidence="2">GTP-binding protein</fullName>
    </submittedName>
</protein>
<feature type="domain" description="CobW/HypB/UreG nucleotide-binding" evidence="1">
    <location>
        <begin position="3"/>
        <end position="168"/>
    </location>
</feature>
<proteinExistence type="predicted"/>
<organism evidence="2 3">
    <name type="scientific">Bacteroides zhangwenhongii</name>
    <dbReference type="NCBI Taxonomy" id="2650157"/>
    <lineage>
        <taxon>Bacteria</taxon>
        <taxon>Pseudomonadati</taxon>
        <taxon>Bacteroidota</taxon>
        <taxon>Bacteroidia</taxon>
        <taxon>Bacteroidales</taxon>
        <taxon>Bacteroidaceae</taxon>
        <taxon>Bacteroides</taxon>
    </lineage>
</organism>
<name>A0ABT5H6A9_9BACE</name>
<dbReference type="Gene3D" id="3.40.50.300">
    <property type="entry name" value="P-loop containing nucleotide triphosphate hydrolases"/>
    <property type="match status" value="1"/>
</dbReference>
<dbReference type="InterPro" id="IPR003495">
    <property type="entry name" value="CobW/HypB/UreG_nucleotide-bd"/>
</dbReference>
<comment type="caution">
    <text evidence="2">The sequence shown here is derived from an EMBL/GenBank/DDBJ whole genome shotgun (WGS) entry which is preliminary data.</text>
</comment>
<evidence type="ECO:0000313" key="3">
    <source>
        <dbReference type="Proteomes" id="UP001215398"/>
    </source>
</evidence>
<dbReference type="Proteomes" id="UP001215398">
    <property type="component" value="Unassembled WGS sequence"/>
</dbReference>
<dbReference type="EMBL" id="JAQPYS010000039">
    <property type="protein sequence ID" value="MDC7135893.1"/>
    <property type="molecule type" value="Genomic_DNA"/>
</dbReference>
<sequence>MDIYIVWGFLGSGKTTFINYFLSTFLSTKRVVVLENESGKESVDGLILRNNNIIVRDLKSGCICCTLRSELSSVIYSIKDELAPEVLLVEPSGIASLEDLIGIRSLQIKQIITMVDTTNYHLLMKMNRDFYRRQYGLSSVLLLTKTELVEEQKVDAIVNELIAVNPSAFIYRKYNEIDMESWERLMSYHPHHWLPIYSTVRIPTYKMETFRIREKISLLAIDQYFQILKNSPVNLVRGKGIVRIDTGGTVKLDYVCGILDIYELPEDFSTKDSFLSLWWTNIDFDSLKSIVEPMYLMA</sequence>
<accession>A0ABT5H6A9</accession>
<dbReference type="InterPro" id="IPR027417">
    <property type="entry name" value="P-loop_NTPase"/>
</dbReference>
<evidence type="ECO:0000259" key="1">
    <source>
        <dbReference type="Pfam" id="PF02492"/>
    </source>
</evidence>